<dbReference type="OrthoDB" id="1274115at2759"/>
<dbReference type="PANTHER" id="PTHR43976:SF16">
    <property type="entry name" value="SHORT-CHAIN DEHYDROGENASE_REDUCTASE FAMILY PROTEIN"/>
    <property type="match status" value="1"/>
</dbReference>
<evidence type="ECO:0000256" key="1">
    <source>
        <dbReference type="ARBA" id="ARBA00006484"/>
    </source>
</evidence>
<dbReference type="PANTHER" id="PTHR43976">
    <property type="entry name" value="SHORT CHAIN DEHYDROGENASE"/>
    <property type="match status" value="1"/>
</dbReference>
<accession>A0A8H6YFY7</accession>
<evidence type="ECO:0000256" key="2">
    <source>
        <dbReference type="ARBA" id="ARBA00023002"/>
    </source>
</evidence>
<protein>
    <submittedName>
        <fullName evidence="4">NAD(P)-binding protein</fullName>
    </submittedName>
</protein>
<reference evidence="4" key="1">
    <citation type="submission" date="2020-05" db="EMBL/GenBank/DDBJ databases">
        <title>Mycena genomes resolve the evolution of fungal bioluminescence.</title>
        <authorList>
            <person name="Tsai I.J."/>
        </authorList>
    </citation>
    <scope>NUCLEOTIDE SEQUENCE</scope>
    <source>
        <strain evidence="4">CCC161011</strain>
    </source>
</reference>
<feature type="signal peptide" evidence="3">
    <location>
        <begin position="1"/>
        <end position="22"/>
    </location>
</feature>
<keyword evidence="5" id="KW-1185">Reference proteome</keyword>
<dbReference type="AlphaFoldDB" id="A0A8H6YFY7"/>
<dbReference type="Gene3D" id="3.40.50.720">
    <property type="entry name" value="NAD(P)-binding Rossmann-like Domain"/>
    <property type="match status" value="2"/>
</dbReference>
<gene>
    <name evidence="4" type="ORF">MVEN_00829300</name>
</gene>
<comment type="similarity">
    <text evidence="1">Belongs to the short-chain dehydrogenases/reductases (SDR) family.</text>
</comment>
<dbReference type="Pfam" id="PF00106">
    <property type="entry name" value="adh_short"/>
    <property type="match status" value="2"/>
</dbReference>
<dbReference type="PRINTS" id="PR00080">
    <property type="entry name" value="SDRFAMILY"/>
</dbReference>
<dbReference type="InterPro" id="IPR002347">
    <property type="entry name" value="SDR_fam"/>
</dbReference>
<sequence>MSSTPRVWLISGANSGLGLALAQHVLAQGDQVIAAVRRVSSIPDSIKAAKSLVLDLNASDSEIKQSGAEALKIYGRIDVLVNNAGYALTGLVLPRLGLQAPPSRLRETGYTEELEENDIKTEFQTNFFGAIALIQSLLPAFRQQKSGHILNVSSIAATAGGPPFAMYNASKAALEAATEALSVELAPFNIRVLIIVPGYFPTKFYAAAGVNGVRPERLTGAYPDSSKAPEQYVAHHLAAKQVGDMNKAAARIFEVVSGTELGKEFVDSGRRDFVRVLLGPDCGTRMRAKLQLLSENVEATQPIWKNLIVLANAFKPKQPLSIYGPGYSSKNSLPSLFATNIWLPDATCIRHPSGRQSHGYRGRSESSGYKGVSCTLIHGDLLFALLLTMSSTPRVWLISGANSGLGLALAQHVLAQGDQVIAAVRRVSSIPDSIKAAKSLVLDLNASDSEIKQSGAEALKIYGRIDVLVNNAGYALTGYTEELDEKDIKTEFQTNFFGAISLIQSLLPAFRQQKSGHILNVSSIAATAGGPPFAMYNASKAALEAATEALSVELAPFNIRVLIIVPGYFPTNFLAAAGVNGVRPERLTGAYPDSSKAPDQYATRHLAAKQVGDMNKAAARIFEVVSGTELAKEFVDSGRRDFVRVLLGPDCGTRMRAKLQLLSENVEATQSIWSSTDMDEEKFNQFAKQK</sequence>
<evidence type="ECO:0000256" key="3">
    <source>
        <dbReference type="SAM" id="SignalP"/>
    </source>
</evidence>
<dbReference type="CDD" id="cd05374">
    <property type="entry name" value="17beta-HSD-like_SDR_c"/>
    <property type="match status" value="1"/>
</dbReference>
<dbReference type="PRINTS" id="PR00081">
    <property type="entry name" value="GDHRDH"/>
</dbReference>
<dbReference type="SUPFAM" id="SSF51735">
    <property type="entry name" value="NAD(P)-binding Rossmann-fold domains"/>
    <property type="match status" value="2"/>
</dbReference>
<dbReference type="Proteomes" id="UP000620124">
    <property type="component" value="Unassembled WGS sequence"/>
</dbReference>
<dbReference type="InterPro" id="IPR036291">
    <property type="entry name" value="NAD(P)-bd_dom_sf"/>
</dbReference>
<dbReference type="InterPro" id="IPR051911">
    <property type="entry name" value="SDR_oxidoreductase"/>
</dbReference>
<dbReference type="EMBL" id="JACAZI010000006">
    <property type="protein sequence ID" value="KAF7357832.1"/>
    <property type="molecule type" value="Genomic_DNA"/>
</dbReference>
<feature type="chain" id="PRO_5034127180" evidence="3">
    <location>
        <begin position="23"/>
        <end position="690"/>
    </location>
</feature>
<organism evidence="4 5">
    <name type="scientific">Mycena venus</name>
    <dbReference type="NCBI Taxonomy" id="2733690"/>
    <lineage>
        <taxon>Eukaryota</taxon>
        <taxon>Fungi</taxon>
        <taxon>Dikarya</taxon>
        <taxon>Basidiomycota</taxon>
        <taxon>Agaricomycotina</taxon>
        <taxon>Agaricomycetes</taxon>
        <taxon>Agaricomycetidae</taxon>
        <taxon>Agaricales</taxon>
        <taxon>Marasmiineae</taxon>
        <taxon>Mycenaceae</taxon>
        <taxon>Mycena</taxon>
    </lineage>
</organism>
<evidence type="ECO:0000313" key="5">
    <source>
        <dbReference type="Proteomes" id="UP000620124"/>
    </source>
</evidence>
<dbReference type="FunFam" id="3.40.50.720:FF:000084">
    <property type="entry name" value="Short-chain dehydrogenase reductase"/>
    <property type="match status" value="1"/>
</dbReference>
<keyword evidence="2" id="KW-0560">Oxidoreductase</keyword>
<proteinExistence type="inferred from homology"/>
<evidence type="ECO:0000313" key="4">
    <source>
        <dbReference type="EMBL" id="KAF7357832.1"/>
    </source>
</evidence>
<dbReference type="GO" id="GO:0016491">
    <property type="term" value="F:oxidoreductase activity"/>
    <property type="evidence" value="ECO:0007669"/>
    <property type="project" value="UniProtKB-KW"/>
</dbReference>
<comment type="caution">
    <text evidence="4">The sequence shown here is derived from an EMBL/GenBank/DDBJ whole genome shotgun (WGS) entry which is preliminary data.</text>
</comment>
<name>A0A8H6YFY7_9AGAR</name>
<keyword evidence="3" id="KW-0732">Signal</keyword>